<evidence type="ECO:0000256" key="3">
    <source>
        <dbReference type="ARBA" id="ARBA00023242"/>
    </source>
</evidence>
<name>A0A8T2NC82_9TELE</name>
<keyword evidence="6" id="KW-1185">Reference proteome</keyword>
<dbReference type="EMBL" id="JAFBMS010000102">
    <property type="protein sequence ID" value="KAG9336401.1"/>
    <property type="molecule type" value="Genomic_DNA"/>
</dbReference>
<dbReference type="SUPFAM" id="SSF52058">
    <property type="entry name" value="L domain-like"/>
    <property type="match status" value="1"/>
</dbReference>
<dbReference type="InterPro" id="IPR032675">
    <property type="entry name" value="LRR_dom_sf"/>
</dbReference>
<reference evidence="5" key="1">
    <citation type="thesis" date="2021" institute="BYU ScholarsArchive" country="Provo, UT, USA">
        <title>Applications of and Algorithms for Genome Assembly and Genomic Analyses with an Emphasis on Marine Teleosts.</title>
        <authorList>
            <person name="Pickett B.D."/>
        </authorList>
    </citation>
    <scope>NUCLEOTIDE SEQUENCE</scope>
    <source>
        <strain evidence="5">HI-2016</strain>
    </source>
</reference>
<dbReference type="FunFam" id="3.80.10.10:FF:001222">
    <property type="entry name" value="Leucine rich repeat protein 1"/>
    <property type="match status" value="1"/>
</dbReference>
<dbReference type="InterPro" id="IPR057437">
    <property type="entry name" value="PIF1/LRR1_PH"/>
</dbReference>
<evidence type="ECO:0000313" key="6">
    <source>
        <dbReference type="Proteomes" id="UP000824540"/>
    </source>
</evidence>
<dbReference type="Proteomes" id="UP000824540">
    <property type="component" value="Unassembled WGS sequence"/>
</dbReference>
<sequence length="421" mass="47681">MKLQCDVEVVNRMLPTYGMKNRGRGARAVLSIGRHLDKTTQRANVYLMICTAKDKTGSKYKLKENIEKFFTWFVEEGKATVRLKEPAVDVCLSKADANNLKNFLSAARLAHRGSDNDTLPLSTLTPVRARDVEKPKKKLTIVSKKDYPLTSNFPHSLEQLQVSYCKLSRVDMRMLSLKSLRRLDLSNNHIKKLPATIGDLGCLAELILHNNHLEAFSEALCLSSLQRTLQHLDLSQNRLQTLPAQFCQLRGLVNLKLDDNKLVRLPFHIGWLSKLRFLSAAHNQLPFLPGDFRKLTLENLDLFGNPFTQPNPLDHTMQLTFPLTLQEMASRAVIDLRIPYGPRLLPFHLCQELELSKTCDCGRACLSSYIQNAVSMNLHLVSHTVVLVDDMGGTEAPVQRHFCSLTCYSEFLDGCLQRSLR</sequence>
<dbReference type="Pfam" id="PF13855">
    <property type="entry name" value="LRR_8"/>
    <property type="match status" value="1"/>
</dbReference>
<proteinExistence type="predicted"/>
<keyword evidence="1" id="KW-0433">Leucine-rich repeat</keyword>
<keyword evidence="2" id="KW-0677">Repeat</keyword>
<comment type="caution">
    <text evidence="5">The sequence shown here is derived from an EMBL/GenBank/DDBJ whole genome shotgun (WGS) entry which is preliminary data.</text>
</comment>
<dbReference type="AlphaFoldDB" id="A0A8T2NC82"/>
<evidence type="ECO:0000259" key="4">
    <source>
        <dbReference type="Pfam" id="PF25344"/>
    </source>
</evidence>
<evidence type="ECO:0000313" key="5">
    <source>
        <dbReference type="EMBL" id="KAG9336401.1"/>
    </source>
</evidence>
<protein>
    <recommendedName>
        <fullName evidence="4">PIF1/LRR1 pleckstrin homology domain-containing protein</fullName>
    </recommendedName>
</protein>
<dbReference type="InterPro" id="IPR003591">
    <property type="entry name" value="Leu-rich_rpt_typical-subtyp"/>
</dbReference>
<gene>
    <name evidence="5" type="ORF">JZ751_002748</name>
</gene>
<dbReference type="Gene3D" id="3.80.10.10">
    <property type="entry name" value="Ribonuclease Inhibitor"/>
    <property type="match status" value="2"/>
</dbReference>
<dbReference type="InterPro" id="IPR050216">
    <property type="entry name" value="LRR_domain-containing"/>
</dbReference>
<dbReference type="SMART" id="SM00369">
    <property type="entry name" value="LRR_TYP"/>
    <property type="match status" value="4"/>
</dbReference>
<dbReference type="PANTHER" id="PTHR48051:SF52">
    <property type="entry name" value="LEUCINE-RICH REPEAT PROTEIN 1"/>
    <property type="match status" value="1"/>
</dbReference>
<dbReference type="InterPro" id="IPR001611">
    <property type="entry name" value="Leu-rich_rpt"/>
</dbReference>
<dbReference type="Pfam" id="PF25344">
    <property type="entry name" value="PH_LRR1"/>
    <property type="match status" value="1"/>
</dbReference>
<feature type="domain" description="PIF1/LRR1 pleckstrin homology" evidence="4">
    <location>
        <begin position="1"/>
        <end position="122"/>
    </location>
</feature>
<dbReference type="OrthoDB" id="17912at2759"/>
<evidence type="ECO:0000256" key="2">
    <source>
        <dbReference type="ARBA" id="ARBA00022737"/>
    </source>
</evidence>
<accession>A0A8T2NC82</accession>
<dbReference type="Pfam" id="PF00560">
    <property type="entry name" value="LRR_1"/>
    <property type="match status" value="1"/>
</dbReference>
<dbReference type="PANTHER" id="PTHR48051">
    <property type="match status" value="1"/>
</dbReference>
<keyword evidence="3" id="KW-0539">Nucleus</keyword>
<evidence type="ECO:0000256" key="1">
    <source>
        <dbReference type="ARBA" id="ARBA00022614"/>
    </source>
</evidence>
<dbReference type="PROSITE" id="PS51450">
    <property type="entry name" value="LRR"/>
    <property type="match status" value="2"/>
</dbReference>
<organism evidence="5 6">
    <name type="scientific">Albula glossodonta</name>
    <name type="common">roundjaw bonefish</name>
    <dbReference type="NCBI Taxonomy" id="121402"/>
    <lineage>
        <taxon>Eukaryota</taxon>
        <taxon>Metazoa</taxon>
        <taxon>Chordata</taxon>
        <taxon>Craniata</taxon>
        <taxon>Vertebrata</taxon>
        <taxon>Euteleostomi</taxon>
        <taxon>Actinopterygii</taxon>
        <taxon>Neopterygii</taxon>
        <taxon>Teleostei</taxon>
        <taxon>Albuliformes</taxon>
        <taxon>Albulidae</taxon>
        <taxon>Albula</taxon>
    </lineage>
</organism>
<dbReference type="GO" id="GO:0005737">
    <property type="term" value="C:cytoplasm"/>
    <property type="evidence" value="ECO:0007669"/>
    <property type="project" value="TreeGrafter"/>
</dbReference>